<organism evidence="1 2">
    <name type="scientific">Lactococcus phage 62606</name>
    <dbReference type="NCBI Taxonomy" id="2024340"/>
    <lineage>
        <taxon>Viruses</taxon>
        <taxon>Duplodnaviria</taxon>
        <taxon>Heunggongvirae</taxon>
        <taxon>Uroviricota</taxon>
        <taxon>Caudoviricetes</taxon>
        <taxon>Ceduovirus</taxon>
        <taxon>Ceduovirus cv62606</taxon>
    </lineage>
</organism>
<evidence type="ECO:0000313" key="2">
    <source>
        <dbReference type="Proteomes" id="UP000251927"/>
    </source>
</evidence>
<gene>
    <name evidence="1" type="ORF">62606_09</name>
</gene>
<reference evidence="1 2" key="1">
    <citation type="submission" date="2017-07" db="EMBL/GenBank/DDBJ databases">
        <title>Comparative genome analysis of members of the virulent lactococcal c2 group phages.</title>
        <authorList>
            <person name="Oliveira J."/>
        </authorList>
    </citation>
    <scope>NUCLEOTIDE SEQUENCE [LARGE SCALE GENOMIC DNA]</scope>
</reference>
<accession>A0A2Z2RWU3</accession>
<dbReference type="Proteomes" id="UP000251927">
    <property type="component" value="Segment"/>
</dbReference>
<dbReference type="EMBL" id="MF443123">
    <property type="protein sequence ID" value="ASZ70646.1"/>
    <property type="molecule type" value="Genomic_DNA"/>
</dbReference>
<proteinExistence type="predicted"/>
<protein>
    <submittedName>
        <fullName evidence="1">Uncharacterized protein</fullName>
    </submittedName>
</protein>
<keyword evidence="2" id="KW-1185">Reference proteome</keyword>
<evidence type="ECO:0000313" key="1">
    <source>
        <dbReference type="EMBL" id="ASZ70646.1"/>
    </source>
</evidence>
<sequence>MILNWNDFNKWRETSLEYHKMIGEHNYTNALTFFEYVRQYFNAKGFPPAEKKTKTGRKGKYTQKDSKEQLKQIHEYIGGIKKC</sequence>
<name>A0A2Z2RWU3_9CAUD</name>